<dbReference type="AlphaFoldDB" id="A0A0W0VVN0"/>
<sequence>MKEKQCENLRLLLVGPYPPPYGGIATHLTTLIPGMFARGAQDVAIISFGDKEEVSQIDGATLYRFDTRRHLRKLASHPGRRMVAASLKTLGKEGFGVRRVVSEAVKAILINHIAEQHRSQVVSFYQSDCSLSLLPCKHTWGAYRGVMLMIFGEIYDSPNFFMKRKTFFERYLASPQAVASSSKHCACSFAKVLGISQEIEPVYLGIDLDRFAKKELREPYRAELGVTSDEILATFMGRFNEEMGIGRLLEIAPTLLEHLPKVKLLFAGAKGPFSEAVAAFAKKYQGRVHVLNNIPFELQPSIYAASDIVLAPSHDQHACMGMSIKEAMAASRPVIGSDAGGIPEAIVHGETGYLVPLDKETQHIDGEELLHCIERLASDANLREAMGIAARRRAEAIFSVERTNDRMAELFMTVMPKSGHQIGRNQF</sequence>
<keyword evidence="2" id="KW-0946">Virion</keyword>
<comment type="caution">
    <text evidence="2">The sequence shown here is derived from an EMBL/GenBank/DDBJ whole genome shotgun (WGS) entry which is preliminary data.</text>
</comment>
<name>A0A0W0VVN0_9GAMM</name>
<organism evidence="2 3">
    <name type="scientific">Legionella lansingensis</name>
    <dbReference type="NCBI Taxonomy" id="45067"/>
    <lineage>
        <taxon>Bacteria</taxon>
        <taxon>Pseudomonadati</taxon>
        <taxon>Pseudomonadota</taxon>
        <taxon>Gammaproteobacteria</taxon>
        <taxon>Legionellales</taxon>
        <taxon>Legionellaceae</taxon>
        <taxon>Legionella</taxon>
    </lineage>
</organism>
<keyword evidence="2" id="KW-0328">Glycosyltransferase</keyword>
<dbReference type="OrthoDB" id="6395634at2"/>
<keyword evidence="2" id="KW-0808">Transferase</keyword>
<dbReference type="InterPro" id="IPR001296">
    <property type="entry name" value="Glyco_trans_1"/>
</dbReference>
<dbReference type="RefSeq" id="WP_028373038.1">
    <property type="nucleotide sequence ID" value="NZ_CAAAJD010000009.1"/>
</dbReference>
<dbReference type="STRING" id="45067.Llan_0466"/>
<feature type="domain" description="Glycosyl transferase family 1" evidence="1">
    <location>
        <begin position="218"/>
        <end position="393"/>
    </location>
</feature>
<evidence type="ECO:0000313" key="2">
    <source>
        <dbReference type="EMBL" id="KTD24327.1"/>
    </source>
</evidence>
<dbReference type="EC" id="2.4.-.-" evidence="2"/>
<dbReference type="Gene3D" id="3.40.50.2000">
    <property type="entry name" value="Glycogen Phosphorylase B"/>
    <property type="match status" value="2"/>
</dbReference>
<protein>
    <submittedName>
        <fullName evidence="2">Spore coat protein SA</fullName>
        <ecNumber evidence="2">2.4.-.-</ecNumber>
    </submittedName>
</protein>
<keyword evidence="2" id="KW-0167">Capsid protein</keyword>
<dbReference type="Proteomes" id="UP000054869">
    <property type="component" value="Unassembled WGS sequence"/>
</dbReference>
<evidence type="ECO:0000313" key="3">
    <source>
        <dbReference type="Proteomes" id="UP000054869"/>
    </source>
</evidence>
<evidence type="ECO:0000259" key="1">
    <source>
        <dbReference type="Pfam" id="PF00534"/>
    </source>
</evidence>
<dbReference type="Pfam" id="PF00534">
    <property type="entry name" value="Glycos_transf_1"/>
    <property type="match status" value="1"/>
</dbReference>
<dbReference type="EMBL" id="LNYI01000010">
    <property type="protein sequence ID" value="KTD24327.1"/>
    <property type="molecule type" value="Genomic_DNA"/>
</dbReference>
<dbReference type="eggNOG" id="COG0438">
    <property type="taxonomic scope" value="Bacteria"/>
</dbReference>
<reference evidence="2 3" key="1">
    <citation type="submission" date="2015-11" db="EMBL/GenBank/DDBJ databases">
        <title>Genomic analysis of 38 Legionella species identifies large and diverse effector repertoires.</title>
        <authorList>
            <person name="Burstein D."/>
            <person name="Amaro F."/>
            <person name="Zusman T."/>
            <person name="Lifshitz Z."/>
            <person name="Cohen O."/>
            <person name="Gilbert J.A."/>
            <person name="Pupko T."/>
            <person name="Shuman H.A."/>
            <person name="Segal G."/>
        </authorList>
    </citation>
    <scope>NUCLEOTIDE SEQUENCE [LARGE SCALE GENOMIC DNA]</scope>
    <source>
        <strain evidence="2 3">ATCC 49751</strain>
    </source>
</reference>
<dbReference type="GO" id="GO:0016757">
    <property type="term" value="F:glycosyltransferase activity"/>
    <property type="evidence" value="ECO:0007669"/>
    <property type="project" value="UniProtKB-KW"/>
</dbReference>
<keyword evidence="3" id="KW-1185">Reference proteome</keyword>
<dbReference type="CDD" id="cd03801">
    <property type="entry name" value="GT4_PimA-like"/>
    <property type="match status" value="1"/>
</dbReference>
<dbReference type="InterPro" id="IPR050194">
    <property type="entry name" value="Glycosyltransferase_grp1"/>
</dbReference>
<dbReference type="PANTHER" id="PTHR45947">
    <property type="entry name" value="SULFOQUINOVOSYL TRANSFERASE SQD2"/>
    <property type="match status" value="1"/>
</dbReference>
<accession>A0A0W0VVN0</accession>
<dbReference type="PANTHER" id="PTHR45947:SF3">
    <property type="entry name" value="SULFOQUINOVOSYL TRANSFERASE SQD2"/>
    <property type="match status" value="1"/>
</dbReference>
<dbReference type="PATRIC" id="fig|45067.4.peg.490"/>
<dbReference type="SUPFAM" id="SSF53756">
    <property type="entry name" value="UDP-Glycosyltransferase/glycogen phosphorylase"/>
    <property type="match status" value="1"/>
</dbReference>
<proteinExistence type="predicted"/>
<gene>
    <name evidence="2" type="primary">cotSA</name>
    <name evidence="2" type="ORF">Llan_0466</name>
</gene>